<evidence type="ECO:0000256" key="4">
    <source>
        <dbReference type="ARBA" id="ARBA00022989"/>
    </source>
</evidence>
<dbReference type="Proteomes" id="UP000838412">
    <property type="component" value="Chromosome 19"/>
</dbReference>
<dbReference type="PANTHER" id="PTHR11003">
    <property type="entry name" value="POTASSIUM CHANNEL, SUBFAMILY K"/>
    <property type="match status" value="1"/>
</dbReference>
<feature type="transmembrane region" description="Helical" evidence="9">
    <location>
        <begin position="116"/>
        <end position="139"/>
    </location>
</feature>
<protein>
    <submittedName>
        <fullName evidence="11">KCNK6 protein</fullName>
    </submittedName>
</protein>
<feature type="transmembrane region" description="Helical" evidence="9">
    <location>
        <begin position="39"/>
        <end position="61"/>
    </location>
</feature>
<proteinExistence type="inferred from homology"/>
<dbReference type="GO" id="GO:0030322">
    <property type="term" value="P:stabilization of membrane potential"/>
    <property type="evidence" value="ECO:0007669"/>
    <property type="project" value="TreeGrafter"/>
</dbReference>
<evidence type="ECO:0000256" key="2">
    <source>
        <dbReference type="ARBA" id="ARBA00022448"/>
    </source>
</evidence>
<dbReference type="InterPro" id="IPR003280">
    <property type="entry name" value="2pore_dom_K_chnl"/>
</dbReference>
<dbReference type="GO" id="GO:0015271">
    <property type="term" value="F:outward rectifier potassium channel activity"/>
    <property type="evidence" value="ECO:0007669"/>
    <property type="project" value="TreeGrafter"/>
</dbReference>
<evidence type="ECO:0000313" key="11">
    <source>
        <dbReference type="EMBL" id="CAH1252214.1"/>
    </source>
</evidence>
<dbReference type="OrthoDB" id="297496at2759"/>
<gene>
    <name evidence="11" type="primary">KCNK6</name>
    <name evidence="11" type="ORF">BLAG_LOCUS12351</name>
</gene>
<dbReference type="GO" id="GO:0022841">
    <property type="term" value="F:potassium ion leak channel activity"/>
    <property type="evidence" value="ECO:0007669"/>
    <property type="project" value="TreeGrafter"/>
</dbReference>
<evidence type="ECO:0000313" key="12">
    <source>
        <dbReference type="Proteomes" id="UP000838412"/>
    </source>
</evidence>
<dbReference type="SUPFAM" id="SSF81324">
    <property type="entry name" value="Voltage-gated potassium channels"/>
    <property type="match status" value="2"/>
</dbReference>
<evidence type="ECO:0000256" key="3">
    <source>
        <dbReference type="ARBA" id="ARBA00022692"/>
    </source>
</evidence>
<keyword evidence="4 9" id="KW-1133">Transmembrane helix</keyword>
<reference evidence="11" key="1">
    <citation type="submission" date="2022-01" db="EMBL/GenBank/DDBJ databases">
        <authorList>
            <person name="Braso-Vives M."/>
        </authorList>
    </citation>
    <scope>NUCLEOTIDE SEQUENCE</scope>
</reference>
<evidence type="ECO:0000256" key="5">
    <source>
        <dbReference type="ARBA" id="ARBA00023065"/>
    </source>
</evidence>
<evidence type="ECO:0000256" key="6">
    <source>
        <dbReference type="ARBA" id="ARBA00023136"/>
    </source>
</evidence>
<feature type="domain" description="Potassium channel" evidence="10">
    <location>
        <begin position="17"/>
        <end position="94"/>
    </location>
</feature>
<evidence type="ECO:0000256" key="8">
    <source>
        <dbReference type="RuleBase" id="RU003857"/>
    </source>
</evidence>
<dbReference type="EMBL" id="OV696704">
    <property type="protein sequence ID" value="CAH1252214.1"/>
    <property type="molecule type" value="Genomic_DNA"/>
</dbReference>
<feature type="transmembrane region" description="Helical" evidence="9">
    <location>
        <begin position="6"/>
        <end position="27"/>
    </location>
</feature>
<sequence length="233" mass="25709">MNVNTHLKLALLVLSLFLSFFIGGAIFQRIEDDAENPYVYFYFDSYYFCVTVATTVGYGHVYPVSAGGKVFTFFYALVTIPVMVITLADIGRKLANLIGLAETKVLGRVKNRHLRFMAVLAMTLLAGIVVFLLIPAAIFTALEEQWSFMEGFWCAFATLATIGFGDLVPGMSREVGQLGSPERNVYTVALSMYTLLGMTWPATLWVLVADYLYGSKGTEQGQEEGQKTEAVAI</sequence>
<dbReference type="AlphaFoldDB" id="A0A8K0EIF1"/>
<accession>A0A8K0EIF1</accession>
<keyword evidence="2 8" id="KW-0813">Transport</keyword>
<dbReference type="Pfam" id="PF07885">
    <property type="entry name" value="Ion_trans_2"/>
    <property type="match status" value="2"/>
</dbReference>
<feature type="domain" description="Potassium channel" evidence="10">
    <location>
        <begin position="128"/>
        <end position="201"/>
    </location>
</feature>
<comment type="subcellular location">
    <subcellularLocation>
        <location evidence="1">Membrane</location>
        <topology evidence="1">Multi-pass membrane protein</topology>
    </subcellularLocation>
</comment>
<keyword evidence="12" id="KW-1185">Reference proteome</keyword>
<dbReference type="PANTHER" id="PTHR11003:SF330">
    <property type="entry name" value="POTASSIUM CHANNEL DOMAIN-CONTAINING PROTEIN"/>
    <property type="match status" value="1"/>
</dbReference>
<dbReference type="GO" id="GO:0005886">
    <property type="term" value="C:plasma membrane"/>
    <property type="evidence" value="ECO:0007669"/>
    <property type="project" value="TreeGrafter"/>
</dbReference>
<feature type="transmembrane region" description="Helical" evidence="9">
    <location>
        <begin position="73"/>
        <end position="95"/>
    </location>
</feature>
<evidence type="ECO:0000256" key="9">
    <source>
        <dbReference type="SAM" id="Phobius"/>
    </source>
</evidence>
<evidence type="ECO:0000256" key="7">
    <source>
        <dbReference type="ARBA" id="ARBA00023303"/>
    </source>
</evidence>
<dbReference type="PRINTS" id="PR01333">
    <property type="entry name" value="2POREKCHANEL"/>
</dbReference>
<keyword evidence="7 8" id="KW-0407">Ion channel</keyword>
<keyword evidence="3 8" id="KW-0812">Transmembrane</keyword>
<evidence type="ECO:0000256" key="1">
    <source>
        <dbReference type="ARBA" id="ARBA00004141"/>
    </source>
</evidence>
<name>A0A8K0EIF1_BRALA</name>
<organism evidence="11 12">
    <name type="scientific">Branchiostoma lanceolatum</name>
    <name type="common">Common lancelet</name>
    <name type="synonym">Amphioxus lanceolatum</name>
    <dbReference type="NCBI Taxonomy" id="7740"/>
    <lineage>
        <taxon>Eukaryota</taxon>
        <taxon>Metazoa</taxon>
        <taxon>Chordata</taxon>
        <taxon>Cephalochordata</taxon>
        <taxon>Leptocardii</taxon>
        <taxon>Amphioxiformes</taxon>
        <taxon>Branchiostomatidae</taxon>
        <taxon>Branchiostoma</taxon>
    </lineage>
</organism>
<keyword evidence="6 9" id="KW-0472">Membrane</keyword>
<feature type="transmembrane region" description="Helical" evidence="9">
    <location>
        <begin position="185"/>
        <end position="208"/>
    </location>
</feature>
<comment type="similarity">
    <text evidence="8">Belongs to the two pore domain potassium channel (TC 1.A.1.8) family.</text>
</comment>
<dbReference type="InterPro" id="IPR013099">
    <property type="entry name" value="K_chnl_dom"/>
</dbReference>
<evidence type="ECO:0000259" key="10">
    <source>
        <dbReference type="Pfam" id="PF07885"/>
    </source>
</evidence>
<keyword evidence="5 8" id="KW-0406">Ion transport</keyword>
<feature type="transmembrane region" description="Helical" evidence="9">
    <location>
        <begin position="145"/>
        <end position="164"/>
    </location>
</feature>
<dbReference type="Gene3D" id="1.10.287.70">
    <property type="match status" value="2"/>
</dbReference>